<dbReference type="Gene3D" id="3.30.1330.20">
    <property type="entry name" value="Tubulin/FtsZ, C-terminal domain"/>
    <property type="match status" value="1"/>
</dbReference>
<dbReference type="AlphaFoldDB" id="A0A1Y1CPG8"/>
<gene>
    <name evidence="3" type="ORF">ALGA_4058</name>
</gene>
<dbReference type="KEGG" id="mbas:ALGA_4058"/>
<dbReference type="RefSeq" id="WP_096432576.1">
    <property type="nucleotide sequence ID" value="NZ_AP018042.1"/>
</dbReference>
<dbReference type="GO" id="GO:0005525">
    <property type="term" value="F:GTP binding"/>
    <property type="evidence" value="ECO:0007669"/>
    <property type="project" value="UniProtKB-KW"/>
</dbReference>
<evidence type="ECO:0000256" key="2">
    <source>
        <dbReference type="ARBA" id="ARBA00023134"/>
    </source>
</evidence>
<evidence type="ECO:0000256" key="1">
    <source>
        <dbReference type="ARBA" id="ARBA00022741"/>
    </source>
</evidence>
<name>A0A1Y1CPG8_9BACT</name>
<reference evidence="3 4" key="1">
    <citation type="journal article" date="2018" name="Mar. Genomics">
        <title>Complete genome sequence of Marinifilaceae bacterium strain SPP2, isolated from the Antarctic marine sediment.</title>
        <authorList>
            <person name="Watanabe M."/>
            <person name="Kojima H."/>
            <person name="Fukui M."/>
        </authorList>
    </citation>
    <scope>NUCLEOTIDE SEQUENCE [LARGE SCALE GENOMIC DNA]</scope>
    <source>
        <strain evidence="3 4">SPP2</strain>
    </source>
</reference>
<keyword evidence="2" id="KW-0342">GTP-binding</keyword>
<reference evidence="4" key="2">
    <citation type="journal article" date="2020" name="Antonie Van Leeuwenhoek">
        <title>Labilibaculum antarcticum sp. nov., a novel facultative anaerobic, psychrotorelant bacterium isolated from marine sediment of Antarctica.</title>
        <authorList>
            <person name="Watanabe M."/>
            <person name="Kojima H."/>
            <person name="Fukui M."/>
        </authorList>
    </citation>
    <scope>NUCLEOTIDE SEQUENCE [LARGE SCALE GENOMIC DNA]</scope>
    <source>
        <strain evidence="4">SPP2</strain>
    </source>
</reference>
<evidence type="ECO:0008006" key="5">
    <source>
        <dbReference type="Google" id="ProtNLM"/>
    </source>
</evidence>
<dbReference type="InterPro" id="IPR037103">
    <property type="entry name" value="Tubulin/FtsZ-like_C"/>
</dbReference>
<dbReference type="EMBL" id="AP018042">
    <property type="protein sequence ID" value="BAX82349.1"/>
    <property type="molecule type" value="Genomic_DNA"/>
</dbReference>
<dbReference type="InterPro" id="IPR008280">
    <property type="entry name" value="Tub_FtsZ_C"/>
</dbReference>
<sequence length="135" mass="15290">MHTNTFQTCPANIIQAIALVLQNPGYIKIDAEDFAHFTSSKENIQYLILEEKAENLDSSLRKALQTLPSKPTTSEILVCFTSSEPEITMVEIGNYIDQITENFGEKSNIIWGVNKDENLKEDTRKILLLFSPLKK</sequence>
<protein>
    <recommendedName>
        <fullName evidence="5">Cell division protein FtsZ C-terminal domain-containing protein</fullName>
    </recommendedName>
</protein>
<accession>A0A1Y1CPG8</accession>
<organism evidence="3 4">
    <name type="scientific">Labilibaculum antarcticum</name>
    <dbReference type="NCBI Taxonomy" id="1717717"/>
    <lineage>
        <taxon>Bacteria</taxon>
        <taxon>Pseudomonadati</taxon>
        <taxon>Bacteroidota</taxon>
        <taxon>Bacteroidia</taxon>
        <taxon>Marinilabiliales</taxon>
        <taxon>Marinifilaceae</taxon>
        <taxon>Labilibaculum</taxon>
    </lineage>
</organism>
<proteinExistence type="predicted"/>
<dbReference type="SUPFAM" id="SSF55307">
    <property type="entry name" value="Tubulin C-terminal domain-like"/>
    <property type="match status" value="1"/>
</dbReference>
<evidence type="ECO:0000313" key="3">
    <source>
        <dbReference type="EMBL" id="BAX82349.1"/>
    </source>
</evidence>
<dbReference type="Proteomes" id="UP000218267">
    <property type="component" value="Chromosome"/>
</dbReference>
<keyword evidence="4" id="KW-1185">Reference proteome</keyword>
<keyword evidence="1" id="KW-0547">Nucleotide-binding</keyword>
<evidence type="ECO:0000313" key="4">
    <source>
        <dbReference type="Proteomes" id="UP000218267"/>
    </source>
</evidence>